<reference evidence="5 6" key="1">
    <citation type="submission" date="2020-09" db="EMBL/GenBank/DDBJ databases">
        <title>Pseudoxanthomonas sp. CAU 1598 isolated from sand of Yaerae Beach.</title>
        <authorList>
            <person name="Kim W."/>
        </authorList>
    </citation>
    <scope>NUCLEOTIDE SEQUENCE [LARGE SCALE GENOMIC DNA]</scope>
    <source>
        <strain evidence="5 6">CAU 1598</strain>
    </source>
</reference>
<accession>A0AAW3ZSE6</accession>
<name>A0AAW3ZSE6_9GAMM</name>
<evidence type="ECO:0000256" key="3">
    <source>
        <dbReference type="ARBA" id="ARBA00023239"/>
    </source>
</evidence>
<evidence type="ECO:0000313" key="6">
    <source>
        <dbReference type="Proteomes" id="UP000613768"/>
    </source>
</evidence>
<dbReference type="Gene3D" id="3.40.640.10">
    <property type="entry name" value="Type I PLP-dependent aspartate aminotransferase-like (Major domain)"/>
    <property type="match status" value="1"/>
</dbReference>
<dbReference type="GO" id="GO:0016831">
    <property type="term" value="F:carboxy-lyase activity"/>
    <property type="evidence" value="ECO:0007669"/>
    <property type="project" value="InterPro"/>
</dbReference>
<dbReference type="AlphaFoldDB" id="A0AAW3ZSE6"/>
<dbReference type="GO" id="GO:0030170">
    <property type="term" value="F:pyridoxal phosphate binding"/>
    <property type="evidence" value="ECO:0007669"/>
    <property type="project" value="InterPro"/>
</dbReference>
<comment type="cofactor">
    <cofactor evidence="1 4">
        <name>pyridoxal 5'-phosphate</name>
        <dbReference type="ChEBI" id="CHEBI:597326"/>
    </cofactor>
</comment>
<evidence type="ECO:0000313" key="5">
    <source>
        <dbReference type="EMBL" id="MBD8527459.1"/>
    </source>
</evidence>
<dbReference type="PANTHER" id="PTHR42735">
    <property type="match status" value="1"/>
</dbReference>
<keyword evidence="2 4" id="KW-0663">Pyridoxal phosphate</keyword>
<organism evidence="5 6">
    <name type="scientific">Pseudomarimonas arenosa</name>
    <dbReference type="NCBI Taxonomy" id="2774145"/>
    <lineage>
        <taxon>Bacteria</taxon>
        <taxon>Pseudomonadati</taxon>
        <taxon>Pseudomonadota</taxon>
        <taxon>Gammaproteobacteria</taxon>
        <taxon>Lysobacterales</taxon>
        <taxon>Lysobacteraceae</taxon>
        <taxon>Pseudomarimonas</taxon>
    </lineage>
</organism>
<dbReference type="Proteomes" id="UP000613768">
    <property type="component" value="Unassembled WGS sequence"/>
</dbReference>
<protein>
    <submittedName>
        <fullName evidence="5">Pyridoxal-dependent decarboxylase</fullName>
    </submittedName>
</protein>
<evidence type="ECO:0000256" key="4">
    <source>
        <dbReference type="PIRSR" id="PIRSR602129-50"/>
    </source>
</evidence>
<dbReference type="PANTHER" id="PTHR42735:SF4">
    <property type="entry name" value="PYRIDOXAL PHOSPHATE-DEPENDENT DECARBOXYLASE FAMILY PROTEIN"/>
    <property type="match status" value="1"/>
</dbReference>
<dbReference type="InterPro" id="IPR002129">
    <property type="entry name" value="PyrdxlP-dep_de-COase"/>
</dbReference>
<evidence type="ECO:0000256" key="1">
    <source>
        <dbReference type="ARBA" id="ARBA00001933"/>
    </source>
</evidence>
<dbReference type="GO" id="GO:0019752">
    <property type="term" value="P:carboxylic acid metabolic process"/>
    <property type="evidence" value="ECO:0007669"/>
    <property type="project" value="InterPro"/>
</dbReference>
<feature type="modified residue" description="N6-(pyridoxal phosphate)lysine" evidence="4">
    <location>
        <position position="419"/>
    </location>
</feature>
<dbReference type="InterPro" id="IPR015424">
    <property type="entry name" value="PyrdxlP-dep_Trfase"/>
</dbReference>
<proteinExistence type="predicted"/>
<gene>
    <name evidence="5" type="ORF">IFO71_17080</name>
</gene>
<dbReference type="InterPro" id="IPR050477">
    <property type="entry name" value="GrpII_AminoAcid_Decarb"/>
</dbReference>
<keyword evidence="3" id="KW-0456">Lyase</keyword>
<dbReference type="SUPFAM" id="SSF53383">
    <property type="entry name" value="PLP-dependent transferases"/>
    <property type="match status" value="1"/>
</dbReference>
<dbReference type="InterPro" id="IPR021115">
    <property type="entry name" value="Pyridoxal-P_BS"/>
</dbReference>
<dbReference type="EMBL" id="JACYTR010000052">
    <property type="protein sequence ID" value="MBD8527459.1"/>
    <property type="molecule type" value="Genomic_DNA"/>
</dbReference>
<dbReference type="Pfam" id="PF00282">
    <property type="entry name" value="Pyridoxal_deC"/>
    <property type="match status" value="1"/>
</dbReference>
<dbReference type="PROSITE" id="PS00392">
    <property type="entry name" value="DDC_GAD_HDC_YDC"/>
    <property type="match status" value="1"/>
</dbReference>
<comment type="caution">
    <text evidence="5">The sequence shown here is derived from an EMBL/GenBank/DDBJ whole genome shotgun (WGS) entry which is preliminary data.</text>
</comment>
<evidence type="ECO:0000256" key="2">
    <source>
        <dbReference type="ARBA" id="ARBA00022898"/>
    </source>
</evidence>
<sequence length="682" mass="75864">MHVDLVDPAGRWQARLNAVTDSSLFPCFLGPYGENDNLLEKLVVEFLRDHVYWRRNLHPEDPPAIPTHAAQQPGFQAFESKLRRELHQLSAALKRSVPFHSQRYLGHMVSDLLIPGMAAQILTLPYNPNNVSDEAAPVTIDMEIEVGLQLARMIGYPSDPNQPACAFGHLTSGGTVANYQALRLALAIKAYPVALLAAAPPDLALPESDWAAFNLAPQQAIEHFVQAQAWMHSLPVAEARLWRQRIEVERIEQVGQVGFFARHPELRPPVVLVPATAHYSWSKGMKLLGLGRHQLLQVPEREMRLDADALERLLMELHAQRQPVLACVGILGSTEFGTVDPIDQLCAARDRWSQQGFGFAVHADAAWGGYLATLIRDPNGALRSREQVSREFARFPNPPTYSALAALQHTDSITIDPHKLGYLPYGAGAFVARDQRPFALLAESADYVFQESDHSDYFSRARALGQYIIEGSKSGAMAAAVCVTHRVMPLDHAHFGRLPAATIQATEHMRDAVAALREKLQGIARLVLPFEPDCNLICLAINPQGNRSLERCNRFMRQLHCEIRSDNGVARQDREYYGCVTTIRSDALGGEAMQGLLQQLGLDCGSPDEIERQDTRLIVLRHTLMNPFLIDEVNDRNYLDGYFEFLQRRVKALAGALQSADCRVTEDLSPLKPYATSARQAS</sequence>
<dbReference type="InterPro" id="IPR015421">
    <property type="entry name" value="PyrdxlP-dep_Trfase_major"/>
</dbReference>
<keyword evidence="6" id="KW-1185">Reference proteome</keyword>